<dbReference type="EMBL" id="ML220116">
    <property type="protein sequence ID" value="TGZ82184.1"/>
    <property type="molecule type" value="Genomic_DNA"/>
</dbReference>
<dbReference type="GO" id="GO:0000785">
    <property type="term" value="C:chromatin"/>
    <property type="evidence" value="ECO:0007669"/>
    <property type="project" value="TreeGrafter"/>
</dbReference>
<feature type="region of interest" description="Disordered" evidence="1">
    <location>
        <begin position="216"/>
        <end position="247"/>
    </location>
</feature>
<proteinExistence type="predicted"/>
<feature type="compositionally biased region" description="Low complexity" evidence="1">
    <location>
        <begin position="993"/>
        <end position="1005"/>
    </location>
</feature>
<feature type="compositionally biased region" description="Low complexity" evidence="1">
    <location>
        <begin position="559"/>
        <end position="572"/>
    </location>
</feature>
<feature type="compositionally biased region" description="Polar residues" evidence="1">
    <location>
        <begin position="134"/>
        <end position="153"/>
    </location>
</feature>
<dbReference type="AlphaFoldDB" id="A0A4S2N011"/>
<feature type="region of interest" description="Disordered" evidence="1">
    <location>
        <begin position="926"/>
        <end position="1031"/>
    </location>
</feature>
<feature type="compositionally biased region" description="Basic and acidic residues" evidence="1">
    <location>
        <begin position="729"/>
        <end position="741"/>
    </location>
</feature>
<feature type="compositionally biased region" description="Basic residues" evidence="1">
    <location>
        <begin position="1017"/>
        <end position="1031"/>
    </location>
</feature>
<evidence type="ECO:0000313" key="2">
    <source>
        <dbReference type="EMBL" id="TGZ82184.1"/>
    </source>
</evidence>
<feature type="region of interest" description="Disordered" evidence="1">
    <location>
        <begin position="812"/>
        <end position="836"/>
    </location>
</feature>
<feature type="compositionally biased region" description="Polar residues" evidence="1">
    <location>
        <begin position="474"/>
        <end position="499"/>
    </location>
</feature>
<feature type="compositionally biased region" description="Low complexity" evidence="1">
    <location>
        <begin position="55"/>
        <end position="90"/>
    </location>
</feature>
<dbReference type="PANTHER" id="PTHR46557">
    <property type="entry name" value="SERINE/THREONINE-PROTEIN PHOSPHATASE 1 REGULATORY SUBUNIT 10-RELATED"/>
    <property type="match status" value="1"/>
</dbReference>
<organism evidence="2 3">
    <name type="scientific">Ascodesmis nigricans</name>
    <dbReference type="NCBI Taxonomy" id="341454"/>
    <lineage>
        <taxon>Eukaryota</taxon>
        <taxon>Fungi</taxon>
        <taxon>Dikarya</taxon>
        <taxon>Ascomycota</taxon>
        <taxon>Pezizomycotina</taxon>
        <taxon>Pezizomycetes</taxon>
        <taxon>Pezizales</taxon>
        <taxon>Ascodesmidaceae</taxon>
        <taxon>Ascodesmis</taxon>
    </lineage>
</organism>
<feature type="compositionally biased region" description="Gly residues" evidence="1">
    <location>
        <begin position="1006"/>
        <end position="1015"/>
    </location>
</feature>
<feature type="compositionally biased region" description="Polar residues" evidence="1">
    <location>
        <begin position="116"/>
        <end position="126"/>
    </location>
</feature>
<dbReference type="PANTHER" id="PTHR46557:SF1">
    <property type="entry name" value="SERINE_THREONINE-PROTEIN PHOSPHATASE 1 REGULATORY SUBUNIT 10"/>
    <property type="match status" value="1"/>
</dbReference>
<feature type="compositionally biased region" description="Pro residues" evidence="1">
    <location>
        <begin position="230"/>
        <end position="246"/>
    </location>
</feature>
<dbReference type="GO" id="GO:0072357">
    <property type="term" value="C:PTW/PP1 phosphatase complex"/>
    <property type="evidence" value="ECO:0007669"/>
    <property type="project" value="TreeGrafter"/>
</dbReference>
<feature type="region of interest" description="Disordered" evidence="1">
    <location>
        <begin position="50"/>
        <end position="153"/>
    </location>
</feature>
<dbReference type="OrthoDB" id="4347at2759"/>
<dbReference type="Proteomes" id="UP000298138">
    <property type="component" value="Unassembled WGS sequence"/>
</dbReference>
<reference evidence="2 3" key="1">
    <citation type="submission" date="2019-04" db="EMBL/GenBank/DDBJ databases">
        <title>Comparative genomics and transcriptomics to analyze fruiting body development in filamentous ascomycetes.</title>
        <authorList>
            <consortium name="DOE Joint Genome Institute"/>
            <person name="Lutkenhaus R."/>
            <person name="Traeger S."/>
            <person name="Breuer J."/>
            <person name="Kuo A."/>
            <person name="Lipzen A."/>
            <person name="Pangilinan J."/>
            <person name="Dilworth D."/>
            <person name="Sandor L."/>
            <person name="Poggeler S."/>
            <person name="Barry K."/>
            <person name="Grigoriev I.V."/>
            <person name="Nowrousian M."/>
        </authorList>
    </citation>
    <scope>NUCLEOTIDE SEQUENCE [LARGE SCALE GENOMIC DNA]</scope>
    <source>
        <strain evidence="2 3">CBS 389.68</strain>
    </source>
</reference>
<accession>A0A4S2N011</accession>
<evidence type="ECO:0000313" key="3">
    <source>
        <dbReference type="Proteomes" id="UP000298138"/>
    </source>
</evidence>
<feature type="compositionally biased region" description="Basic and acidic residues" evidence="1">
    <location>
        <begin position="960"/>
        <end position="970"/>
    </location>
</feature>
<feature type="compositionally biased region" description="Basic and acidic residues" evidence="1">
    <location>
        <begin position="580"/>
        <end position="591"/>
    </location>
</feature>
<protein>
    <submittedName>
        <fullName evidence="2">Uncharacterized protein</fullName>
    </submittedName>
</protein>
<dbReference type="InParanoid" id="A0A4S2N011"/>
<feature type="region of interest" description="Disordered" evidence="1">
    <location>
        <begin position="405"/>
        <end position="614"/>
    </location>
</feature>
<feature type="region of interest" description="Disordered" evidence="1">
    <location>
        <begin position="17"/>
        <end position="36"/>
    </location>
</feature>
<name>A0A4S2N011_9PEZI</name>
<keyword evidence="3" id="KW-1185">Reference proteome</keyword>
<feature type="region of interest" description="Disordered" evidence="1">
    <location>
        <begin position="725"/>
        <end position="752"/>
    </location>
</feature>
<feature type="compositionally biased region" description="Polar residues" evidence="1">
    <location>
        <begin position="945"/>
        <end position="954"/>
    </location>
</feature>
<evidence type="ECO:0000256" key="1">
    <source>
        <dbReference type="SAM" id="MobiDB-lite"/>
    </source>
</evidence>
<dbReference type="STRING" id="341454.A0A4S2N011"/>
<feature type="compositionally biased region" description="Low complexity" evidence="1">
    <location>
        <begin position="505"/>
        <end position="524"/>
    </location>
</feature>
<feature type="compositionally biased region" description="Low complexity" evidence="1">
    <location>
        <begin position="813"/>
        <end position="822"/>
    </location>
</feature>
<dbReference type="GO" id="GO:0008157">
    <property type="term" value="F:protein phosphatase 1 binding"/>
    <property type="evidence" value="ECO:0007669"/>
    <property type="project" value="TreeGrafter"/>
</dbReference>
<gene>
    <name evidence="2" type="ORF">EX30DRAFT_217847</name>
</gene>
<sequence length="1031" mass="112218">MTAPNPDGSLQHLQYYAQSYPNPGELPTPSHHHLYSNSDLSAINAAQYGSFGAWPPQQHDQQVQFHQQQQHQHQHQHQQQPQQQHQQHQPYNFDPINSPSHHLPTPHLQHFPNPLNRPQNPSSQLPHSHPATHPQPQETQATWAQPASNARLATSASQLAGNGYAPAAENGDVIMGGSEMADPYVNIRLVGAPSLRFLSYEEIDTVFWDAVEVLNGEDETPPPVKKQKPSPSPESAPPPQPAPRPVAKPATTIVQRPKAPVDPVVHVRQELQKILEVDDDDVTAEELASKAWGIVSELDIGNMDVIESAVVTILQSADSPTLVCLGGIYQFVGKLRKCVVAEFNKEKKSARIFKLLKLFSTIKVNIEFYEACQWAKVLGAIYRKSEHAKARDLADTLLKRYEHLEKERSRKRAPAARNTNEERPKASADVAAKKVLGLGSSTSAGVKRPLDEPSRGTTSGAGTAKKLALGEGRNPSTANSNISKPSTSLPARNGTSSISGDRKAGAPGTNAASNSSAASATVAARPKPTASTGFFKNLQGKAQESAAKAPTKPVEKKPTTTAPIAPTSSFTSIFAQLKQRQKEEQDREKGIAKAADAAKANEEEKKKKKKKSVRWKTGEDLVQVQLFDWVEPEGEYYGGGSGMMEHGIGGQLGEGAALKNKDMLDDEEDLMDWYPPPLIDLAPLYRMKPDAKEFSTKRGGSTFIETEDSKIQREREKTTLAVFYTSPHDIPDSPQEPRETISESGPEPTKIPLPDEILIRLGIPIAPPPPPQPSAQQGTPDLSSLLASLQKPQPQAPQDQVSSIVASLQAFGQQVQQQQQQHQPPPPPMAPVPSSITPAVDISALLASLTGGQQPQPAQQTQQSVQPPPVQIPAFLQQFMPQQSQATPTANTQVSALLQQLAGGAPATAGAALGFPMIPTIPGFPMMQPPQLNPANAMPWGMQPDYQQQQTNHTENLDEEERKRSVRERLQAQAGWTPEESKQNPQQQPPPQQQQQQQQGGTNNAGQGGAGGGPGWSKKKKVRNYFHRPRW</sequence>